<evidence type="ECO:0000256" key="2">
    <source>
        <dbReference type="ARBA" id="ARBA00022679"/>
    </source>
</evidence>
<comment type="subunit">
    <text evidence="7">The RNAP catalytic core consists of 2 alpha, 1 beta, 1 beta' and 1 omega subunit. When a sigma factor is associated with the core the holoenzyme is formed, which can initiate transcription.</text>
</comment>
<feature type="binding site" evidence="7">
    <location>
        <position position="85"/>
    </location>
    <ligand>
        <name>Zn(2+)</name>
        <dbReference type="ChEBI" id="CHEBI:29105"/>
        <label>1</label>
    </ligand>
</feature>
<evidence type="ECO:0000259" key="9">
    <source>
        <dbReference type="SMART" id="SM00663"/>
    </source>
</evidence>
<dbReference type="Gene3D" id="1.10.150.390">
    <property type="match status" value="1"/>
</dbReference>
<comment type="function">
    <text evidence="7 8">DNA-dependent RNA polymerase catalyzes the transcription of DNA into RNA using the four ribonucleoside triphosphates as substrates.</text>
</comment>
<evidence type="ECO:0000313" key="10">
    <source>
        <dbReference type="EMBL" id="PIR85447.1"/>
    </source>
</evidence>
<dbReference type="InterPro" id="IPR012754">
    <property type="entry name" value="DNA-dir_RpoC_beta_prime_bact"/>
</dbReference>
<dbReference type="Pfam" id="PF00623">
    <property type="entry name" value="RNA_pol_Rpb1_2"/>
    <property type="match status" value="2"/>
</dbReference>
<feature type="binding site" evidence="7">
    <location>
        <position position="67"/>
    </location>
    <ligand>
        <name>Zn(2+)</name>
        <dbReference type="ChEBI" id="CHEBI:29105"/>
        <label>1</label>
    </ligand>
</feature>
<dbReference type="CDD" id="cd02655">
    <property type="entry name" value="RNAP_beta'_C"/>
    <property type="match status" value="1"/>
</dbReference>
<dbReference type="Gene3D" id="1.10.1790.20">
    <property type="match status" value="1"/>
</dbReference>
<dbReference type="GO" id="GO:0000287">
    <property type="term" value="F:magnesium ion binding"/>
    <property type="evidence" value="ECO:0007669"/>
    <property type="project" value="UniProtKB-UniRule"/>
</dbReference>
<dbReference type="HAMAP" id="MF_01322">
    <property type="entry name" value="RNApol_bact_RpoC"/>
    <property type="match status" value="1"/>
</dbReference>
<comment type="cofactor">
    <cofactor evidence="7">
        <name>Zn(2+)</name>
        <dbReference type="ChEBI" id="CHEBI:29105"/>
    </cofactor>
    <text evidence="7">Binds 2 Zn(2+) ions per subunit.</text>
</comment>
<reference evidence="11" key="1">
    <citation type="submission" date="2017-09" db="EMBL/GenBank/DDBJ databases">
        <title>Depth-based differentiation of microbial function through sediment-hosted aquifers and enrichment of novel symbionts in the deep terrestrial subsurface.</title>
        <authorList>
            <person name="Probst A.J."/>
            <person name="Ladd B."/>
            <person name="Jarett J.K."/>
            <person name="Geller-Mcgrath D.E."/>
            <person name="Sieber C.M.K."/>
            <person name="Emerson J.B."/>
            <person name="Anantharaman K."/>
            <person name="Thomas B.C."/>
            <person name="Malmstrom R."/>
            <person name="Stieglmeier M."/>
            <person name="Klingl A."/>
            <person name="Woyke T."/>
            <person name="Ryan C.M."/>
            <person name="Banfield J.F."/>
        </authorList>
    </citation>
    <scope>NUCLEOTIDE SEQUENCE [LARGE SCALE GENOMIC DNA]</scope>
</reference>
<evidence type="ECO:0000256" key="6">
    <source>
        <dbReference type="ARBA" id="ARBA00048552"/>
    </source>
</evidence>
<accession>A0A2H0UGB8</accession>
<evidence type="ECO:0000256" key="3">
    <source>
        <dbReference type="ARBA" id="ARBA00022695"/>
    </source>
</evidence>
<dbReference type="InterPro" id="IPR007083">
    <property type="entry name" value="RNA_pol_Rpb1_4"/>
</dbReference>
<dbReference type="Gene3D" id="1.10.40.90">
    <property type="match status" value="1"/>
</dbReference>
<dbReference type="Gene3D" id="4.10.860.120">
    <property type="entry name" value="RNA polymerase II, clamp domain"/>
    <property type="match status" value="1"/>
</dbReference>
<feature type="binding site" evidence="7">
    <location>
        <position position="502"/>
    </location>
    <ligand>
        <name>Mg(2+)</name>
        <dbReference type="ChEBI" id="CHEBI:18420"/>
    </ligand>
</feature>
<name>A0A2H0UGB8_9BACT</name>
<dbReference type="GO" id="GO:0003677">
    <property type="term" value="F:DNA binding"/>
    <property type="evidence" value="ECO:0007669"/>
    <property type="project" value="UniProtKB-UniRule"/>
</dbReference>
<keyword evidence="5 7" id="KW-0804">Transcription</keyword>
<dbReference type="GO" id="GO:0008270">
    <property type="term" value="F:zinc ion binding"/>
    <property type="evidence" value="ECO:0007669"/>
    <property type="project" value="UniProtKB-UniRule"/>
</dbReference>
<feature type="binding site" evidence="7">
    <location>
        <position position="906"/>
    </location>
    <ligand>
        <name>Zn(2+)</name>
        <dbReference type="ChEBI" id="CHEBI:29105"/>
        <label>2</label>
    </ligand>
</feature>
<evidence type="ECO:0000256" key="4">
    <source>
        <dbReference type="ARBA" id="ARBA00022723"/>
    </source>
</evidence>
<feature type="binding site" evidence="7">
    <location>
        <position position="506"/>
    </location>
    <ligand>
        <name>Mg(2+)</name>
        <dbReference type="ChEBI" id="CHEBI:18420"/>
    </ligand>
</feature>
<dbReference type="Pfam" id="PF04983">
    <property type="entry name" value="RNA_pol_Rpb1_3"/>
    <property type="match status" value="1"/>
</dbReference>
<comment type="cofactor">
    <cofactor evidence="7">
        <name>Mg(2+)</name>
        <dbReference type="ChEBI" id="CHEBI:18420"/>
    </cofactor>
    <text evidence="7">Binds 1 Mg(2+) ion per subunit.</text>
</comment>
<dbReference type="GO" id="GO:0003899">
    <property type="term" value="F:DNA-directed RNA polymerase activity"/>
    <property type="evidence" value="ECO:0007669"/>
    <property type="project" value="UniProtKB-UniRule"/>
</dbReference>
<feature type="binding site" evidence="7">
    <location>
        <position position="82"/>
    </location>
    <ligand>
        <name>Zn(2+)</name>
        <dbReference type="ChEBI" id="CHEBI:29105"/>
        <label>1</label>
    </ligand>
</feature>
<dbReference type="InterPro" id="IPR042102">
    <property type="entry name" value="RNA_pol_Rpb1_3_sf"/>
</dbReference>
<dbReference type="InterPro" id="IPR045867">
    <property type="entry name" value="DNA-dir_RpoC_beta_prime"/>
</dbReference>
<dbReference type="Gene3D" id="1.10.132.30">
    <property type="match status" value="1"/>
</dbReference>
<dbReference type="EMBL" id="PFBH01000003">
    <property type="protein sequence ID" value="PIR85447.1"/>
    <property type="molecule type" value="Genomic_DNA"/>
</dbReference>
<evidence type="ECO:0000256" key="1">
    <source>
        <dbReference type="ARBA" id="ARBA00022478"/>
    </source>
</evidence>
<gene>
    <name evidence="7 10" type="primary">rpoC</name>
    <name evidence="10" type="ORF">COU15_00730</name>
</gene>
<feature type="domain" description="RNA polymerase N-terminal" evidence="9">
    <location>
        <begin position="272"/>
        <end position="557"/>
    </location>
</feature>
<dbReference type="AlphaFoldDB" id="A0A2H0UGB8"/>
<dbReference type="InterPro" id="IPR007081">
    <property type="entry name" value="RNA_pol_Rpb1_5"/>
</dbReference>
<proteinExistence type="inferred from homology"/>
<dbReference type="PANTHER" id="PTHR19376">
    <property type="entry name" value="DNA-DIRECTED RNA POLYMERASE"/>
    <property type="match status" value="1"/>
</dbReference>
<dbReference type="EC" id="2.7.7.6" evidence="7"/>
<comment type="caution">
    <text evidence="10">The sequence shown here is derived from an EMBL/GenBank/DDBJ whole genome shotgun (WGS) entry which is preliminary data.</text>
</comment>
<keyword evidence="7" id="KW-0862">Zinc</keyword>
<dbReference type="CDD" id="cd01609">
    <property type="entry name" value="RNAP_beta'_N"/>
    <property type="match status" value="1"/>
</dbReference>
<dbReference type="GO" id="GO:0000428">
    <property type="term" value="C:DNA-directed RNA polymerase complex"/>
    <property type="evidence" value="ECO:0007669"/>
    <property type="project" value="UniProtKB-KW"/>
</dbReference>
<keyword evidence="1 7" id="KW-0240">DNA-directed RNA polymerase</keyword>
<keyword evidence="7" id="KW-0460">Magnesium</keyword>
<dbReference type="InterPro" id="IPR007080">
    <property type="entry name" value="RNA_pol_Rpb1_1"/>
</dbReference>
<comment type="similarity">
    <text evidence="7 8">Belongs to the RNA polymerase beta' chain family.</text>
</comment>
<keyword evidence="4 7" id="KW-0479">Metal-binding</keyword>
<dbReference type="InterPro" id="IPR007066">
    <property type="entry name" value="RNA_pol_Rpb1_3"/>
</dbReference>
<feature type="binding site" evidence="7">
    <location>
        <position position="504"/>
    </location>
    <ligand>
        <name>Mg(2+)</name>
        <dbReference type="ChEBI" id="CHEBI:18420"/>
    </ligand>
</feature>
<dbReference type="InterPro" id="IPR038120">
    <property type="entry name" value="Rpb1_funnel_sf"/>
</dbReference>
<dbReference type="Gene3D" id="2.40.40.20">
    <property type="match status" value="1"/>
</dbReference>
<dbReference type="Gene3D" id="2.40.50.100">
    <property type="match status" value="1"/>
</dbReference>
<sequence length="1231" mass="137368">MDQKRGTTPDTIDFDWMALKLASPERILEWSWGEVRKPETINYRTQRSEKDGLFDERIFGPEHDYECYCGKYKGIRFRGIVCEKCGVEVTRAIVRRERMGHIDLITPVAHIWFLRSVPSRIALILGTSAIDAEKVIYFAGYIVTSVNETERTRLIQDLESEYKAKLKTVSNDKAKEELKNLMLTAKKNIESIQEGLVLDEIDYHRHSVKYGSFFEADIGAEAIYTIFKNLDLEKFIQKLETSLETATAAEREKLSKRLALARSMHAANVRPEWMFLTRIPVTPPAIRPMVALESGRHATSDVNDLYRRVINRNNRLLKLRDIYAPDVILRNEKRILQEAVDALLDNSIRRSGSAFSPGSQAQRRPLKSLADYLKGKQGYFRSNLLGKRVDYSGRSVIVIGPSLKLDECGLPKHMALELFRPFVISKLIERELAHNVRGAGRLIAEEIPEVWAILEEVIKGRHVLLNRAPTLHRQGIQAFRPTLIEGNAIQLHPLVCPAFNADFDGDQMAVHVPLSDEAQMEAAQFMSARKNILKPGSGDPVVASKLLDIVLGTYWMTRELPGEKGEGSIFHSPNAAILAYDFGVIGIHSNIWVQASDTPRYAAYKGERFETTVGRLLFNSVLPNDYPYINDEVKKSLLNKIVDDLIKKYGLEQMPDILDKIKNFGFKFATQSGITFSTSELVIPKEREALIEAAQKEVQEIQDQYQQGLLTREEKTRLVVEAWLRTKGEIEKYILPSLNTLSSIYMMVVSGARGSIGNVTQMTGMRGLMNNTKGEVIEHPVLSSMKQGLTPIEYFTTTHGARKGLSDTALKTAHAGYLTRRLFDVAQDVVTSEHDCGTKEGIFIKKSRPSGIEVDLAKLISGRVLAEDITTKDATFKKNTMLTPEDARAIADAEVEKVFVRSPMNCNSKQGVCQLCYGVDLASQHLVDVGEAVGTIAAQAIGEPGTQLTMRTFHTGGTASIGGDITNGLPRVEELFDRRPPKGAGIISHVDGEVIEIREDEGQKVVVVLPDVGSDGASKNRDKIEYPVPYRRVAMVKVGARLKKGDPITDGSINLDELFTVAGGERVQEYIIDEISKIYDLQGAPISHKHMEIIIRQMFSRGKVIDPGDSEFVNNEMVNNAHVAEVNEALKAEGKEPAKVKPLVLGITEVSLNRKSFLSAASFQHTTRTLIQASLRGTVDPLDGLKENVIIGRLIPAGTGFVGSKKHAIITEFQELRAKERAIEEARQEEM</sequence>
<dbReference type="Pfam" id="PF04998">
    <property type="entry name" value="RNA_pol_Rpb1_5"/>
    <property type="match status" value="1"/>
</dbReference>
<dbReference type="Proteomes" id="UP000229315">
    <property type="component" value="Unassembled WGS sequence"/>
</dbReference>
<protein>
    <recommendedName>
        <fullName evidence="7">DNA-directed RNA polymerase subunit beta'</fullName>
        <shortName evidence="7">RNAP subunit beta'</shortName>
        <ecNumber evidence="7">2.7.7.6</ecNumber>
    </recommendedName>
    <alternativeName>
        <fullName evidence="7">RNA polymerase subunit beta'</fullName>
    </alternativeName>
    <alternativeName>
        <fullName evidence="7">Transcriptase subunit beta'</fullName>
    </alternativeName>
</protein>
<organism evidence="10 11">
    <name type="scientific">Candidatus Kaiserbacteria bacterium CG10_big_fil_rev_8_21_14_0_10_45_20</name>
    <dbReference type="NCBI Taxonomy" id="1974607"/>
    <lineage>
        <taxon>Bacteria</taxon>
        <taxon>Candidatus Kaiseribacteriota</taxon>
    </lineage>
</organism>
<dbReference type="NCBIfam" id="TIGR02386">
    <property type="entry name" value="rpoC_TIGR"/>
    <property type="match status" value="1"/>
</dbReference>
<dbReference type="InterPro" id="IPR000722">
    <property type="entry name" value="RNA_pol_asu"/>
</dbReference>
<dbReference type="Gene3D" id="3.90.105.10">
    <property type="entry name" value="Molybdopterin biosynthesis moea protein, domain 2"/>
    <property type="match status" value="1"/>
</dbReference>
<dbReference type="SUPFAM" id="SSF64484">
    <property type="entry name" value="beta and beta-prime subunits of DNA dependent RNA-polymerase"/>
    <property type="match status" value="1"/>
</dbReference>
<evidence type="ECO:0000256" key="5">
    <source>
        <dbReference type="ARBA" id="ARBA00023163"/>
    </source>
</evidence>
<keyword evidence="2 7" id="KW-0808">Transferase</keyword>
<comment type="catalytic activity">
    <reaction evidence="6 7 8">
        <text>RNA(n) + a ribonucleoside 5'-triphosphate = RNA(n+1) + diphosphate</text>
        <dbReference type="Rhea" id="RHEA:21248"/>
        <dbReference type="Rhea" id="RHEA-COMP:14527"/>
        <dbReference type="Rhea" id="RHEA-COMP:17342"/>
        <dbReference type="ChEBI" id="CHEBI:33019"/>
        <dbReference type="ChEBI" id="CHEBI:61557"/>
        <dbReference type="ChEBI" id="CHEBI:140395"/>
        <dbReference type="EC" id="2.7.7.6"/>
    </reaction>
</comment>
<dbReference type="Gene3D" id="1.10.274.100">
    <property type="entry name" value="RNA polymerase Rpb1, domain 3"/>
    <property type="match status" value="2"/>
</dbReference>
<evidence type="ECO:0000256" key="8">
    <source>
        <dbReference type="RuleBase" id="RU004279"/>
    </source>
</evidence>
<dbReference type="SMART" id="SM00663">
    <property type="entry name" value="RPOLA_N"/>
    <property type="match status" value="1"/>
</dbReference>
<dbReference type="GO" id="GO:0006351">
    <property type="term" value="P:DNA-templated transcription"/>
    <property type="evidence" value="ECO:0007669"/>
    <property type="project" value="UniProtKB-UniRule"/>
</dbReference>
<dbReference type="Pfam" id="PF04997">
    <property type="entry name" value="RNA_pol_Rpb1_1"/>
    <property type="match status" value="1"/>
</dbReference>
<dbReference type="PANTHER" id="PTHR19376:SF54">
    <property type="entry name" value="DNA-DIRECTED RNA POLYMERASE SUBUNIT BETA"/>
    <property type="match status" value="1"/>
</dbReference>
<dbReference type="InterPro" id="IPR006592">
    <property type="entry name" value="RNA_pol_N"/>
</dbReference>
<feature type="binding site" evidence="7">
    <location>
        <position position="836"/>
    </location>
    <ligand>
        <name>Zn(2+)</name>
        <dbReference type="ChEBI" id="CHEBI:29105"/>
        <label>2</label>
    </ligand>
</feature>
<keyword evidence="3 7" id="KW-0548">Nucleotidyltransferase</keyword>
<evidence type="ECO:0000313" key="11">
    <source>
        <dbReference type="Proteomes" id="UP000229315"/>
    </source>
</evidence>
<feature type="binding site" evidence="7">
    <location>
        <position position="913"/>
    </location>
    <ligand>
        <name>Zn(2+)</name>
        <dbReference type="ChEBI" id="CHEBI:29105"/>
        <label>2</label>
    </ligand>
</feature>
<feature type="binding site" evidence="7">
    <location>
        <position position="916"/>
    </location>
    <ligand>
        <name>Zn(2+)</name>
        <dbReference type="ChEBI" id="CHEBI:29105"/>
        <label>2</label>
    </ligand>
</feature>
<feature type="binding site" evidence="7">
    <location>
        <position position="69"/>
    </location>
    <ligand>
        <name>Zn(2+)</name>
        <dbReference type="ChEBI" id="CHEBI:29105"/>
        <label>1</label>
    </ligand>
</feature>
<dbReference type="InterPro" id="IPR044893">
    <property type="entry name" value="RNA_pol_Rpb1_clamp_domain"/>
</dbReference>
<evidence type="ECO:0000256" key="7">
    <source>
        <dbReference type="HAMAP-Rule" id="MF_01322"/>
    </source>
</evidence>
<dbReference type="Pfam" id="PF05000">
    <property type="entry name" value="RNA_pol_Rpb1_4"/>
    <property type="match status" value="1"/>
</dbReference>